<dbReference type="KEGG" id="bcv:Bcav_1481"/>
<protein>
    <submittedName>
        <fullName evidence="4">Alpha amylase catalytic region</fullName>
    </submittedName>
</protein>
<organism evidence="4 5">
    <name type="scientific">Beutenbergia cavernae (strain ATCC BAA-8 / DSM 12333 / CCUG 43141 / JCM 11478 / NBRC 16432 / NCIMB 13614 / HKI 0122)</name>
    <dbReference type="NCBI Taxonomy" id="471853"/>
    <lineage>
        <taxon>Bacteria</taxon>
        <taxon>Bacillati</taxon>
        <taxon>Actinomycetota</taxon>
        <taxon>Actinomycetes</taxon>
        <taxon>Micrococcales</taxon>
        <taxon>Beutenbergiaceae</taxon>
        <taxon>Beutenbergia</taxon>
    </lineage>
</organism>
<dbReference type="SMART" id="SM00642">
    <property type="entry name" value="Aamy"/>
    <property type="match status" value="1"/>
</dbReference>
<dbReference type="GO" id="GO:0005975">
    <property type="term" value="P:carbohydrate metabolic process"/>
    <property type="evidence" value="ECO:0007669"/>
    <property type="project" value="InterPro"/>
</dbReference>
<name>C5C2Q1_BEUC1</name>
<dbReference type="STRING" id="471853.Bcav_1481"/>
<dbReference type="Pfam" id="PF00128">
    <property type="entry name" value="Alpha-amylase"/>
    <property type="match status" value="1"/>
</dbReference>
<dbReference type="RefSeq" id="WP_015881977.1">
    <property type="nucleotide sequence ID" value="NC_012669.1"/>
</dbReference>
<dbReference type="AlphaFoldDB" id="C5C2Q1"/>
<dbReference type="CAZy" id="GH13">
    <property type="family name" value="Glycoside Hydrolase Family 13"/>
</dbReference>
<dbReference type="InterPro" id="IPR017853">
    <property type="entry name" value="GH"/>
</dbReference>
<evidence type="ECO:0000313" key="5">
    <source>
        <dbReference type="Proteomes" id="UP000007962"/>
    </source>
</evidence>
<dbReference type="eggNOG" id="COG0366">
    <property type="taxonomic scope" value="Bacteria"/>
</dbReference>
<reference evidence="4 5" key="1">
    <citation type="journal article" date="2009" name="Stand. Genomic Sci.">
        <title>Complete genome sequence of Beutenbergia cavernae type strain (HKI 0122).</title>
        <authorList>
            <person name="Land M."/>
            <person name="Pukall R."/>
            <person name="Abt B."/>
            <person name="Goker M."/>
            <person name="Rohde M."/>
            <person name="Glavina Del Rio T."/>
            <person name="Tice H."/>
            <person name="Copeland A."/>
            <person name="Cheng J.F."/>
            <person name="Lucas S."/>
            <person name="Chen F."/>
            <person name="Nolan M."/>
            <person name="Bruce D."/>
            <person name="Goodwin L."/>
            <person name="Pitluck S."/>
            <person name="Ivanova N."/>
            <person name="Mavromatis K."/>
            <person name="Ovchinnikova G."/>
            <person name="Pati A."/>
            <person name="Chen A."/>
            <person name="Palaniappan K."/>
            <person name="Hauser L."/>
            <person name="Chang Y.J."/>
            <person name="Jefferies C.C."/>
            <person name="Saunders E."/>
            <person name="Brettin T."/>
            <person name="Detter J.C."/>
            <person name="Han C."/>
            <person name="Chain P."/>
            <person name="Bristow J."/>
            <person name="Eisen J.A."/>
            <person name="Markowitz V."/>
            <person name="Hugenholtz P."/>
            <person name="Kyrpides N.C."/>
            <person name="Klenk H.P."/>
            <person name="Lapidus A."/>
        </authorList>
    </citation>
    <scope>NUCLEOTIDE SEQUENCE [LARGE SCALE GENOMIC DNA]</scope>
    <source>
        <strain evidence="5">ATCC BAA-8 / DSM 12333 / NBRC 16432</strain>
    </source>
</reference>
<evidence type="ECO:0000256" key="2">
    <source>
        <dbReference type="SAM" id="SignalP"/>
    </source>
</evidence>
<dbReference type="Gene3D" id="2.60.40.1180">
    <property type="entry name" value="Golgi alpha-mannosidase II"/>
    <property type="match status" value="1"/>
</dbReference>
<evidence type="ECO:0000313" key="4">
    <source>
        <dbReference type="EMBL" id="ACQ79737.1"/>
    </source>
</evidence>
<gene>
    <name evidence="4" type="ordered locus">Bcav_1481</name>
</gene>
<feature type="domain" description="Glycosyl hydrolase family 13 catalytic" evidence="3">
    <location>
        <begin position="61"/>
        <end position="520"/>
    </location>
</feature>
<feature type="chain" id="PRO_5002949255" evidence="2">
    <location>
        <begin position="28"/>
        <end position="723"/>
    </location>
</feature>
<dbReference type="EMBL" id="CP001618">
    <property type="protein sequence ID" value="ACQ79737.1"/>
    <property type="molecule type" value="Genomic_DNA"/>
</dbReference>
<feature type="signal peptide" evidence="2">
    <location>
        <begin position="1"/>
        <end position="27"/>
    </location>
</feature>
<accession>C5C2Q1</accession>
<keyword evidence="2" id="KW-0732">Signal</keyword>
<dbReference type="Gene3D" id="3.20.20.80">
    <property type="entry name" value="Glycosidases"/>
    <property type="match status" value="1"/>
</dbReference>
<dbReference type="PANTHER" id="PTHR10357:SF209">
    <property type="entry name" value="PERIPLASMIC ALPHA-AMYLASE"/>
    <property type="match status" value="1"/>
</dbReference>
<dbReference type="CDD" id="cd11339">
    <property type="entry name" value="AmyAc_bac_CMD_like_2"/>
    <property type="match status" value="1"/>
</dbReference>
<keyword evidence="5" id="KW-1185">Reference proteome</keyword>
<evidence type="ECO:0000256" key="1">
    <source>
        <dbReference type="SAM" id="MobiDB-lite"/>
    </source>
</evidence>
<dbReference type="Proteomes" id="UP000007962">
    <property type="component" value="Chromosome"/>
</dbReference>
<dbReference type="InterPro" id="IPR006047">
    <property type="entry name" value="GH13_cat_dom"/>
</dbReference>
<dbReference type="InterPro" id="IPR013780">
    <property type="entry name" value="Glyco_hydro_b"/>
</dbReference>
<feature type="compositionally biased region" description="Low complexity" evidence="1">
    <location>
        <begin position="32"/>
        <end position="45"/>
    </location>
</feature>
<dbReference type="OrthoDB" id="9805159at2"/>
<sequence>MRHAFRKVTPVLVSAAGLALLVPTAVAAPAESAPAASGHGHARPPVTEPWRSPIDGEQFYFAMTDRFADGDPSNNLGGYAPEESGYDPTNPNFYHGGDLAGLEAGLDYIAGLGTDAIWVTPPMTNKPMMVFWGFYELAAYHGYWTLDLTTIDPHLGGDEAMRSFIAAAHDRGIKVYFDIEINTTADIIQYADGDATYVPIAERPWRDADGNPIDIAELAGEEFPELDPAVSFPHEPVIPAGQEDAKTPAWLNDPTLYHNRGDSTFTGESVTYGDFLGLDDLMTEHPRVVEGMIDVYTDWIDFGADGFRIDTAKHVNFEFWQEWSAAIMDHGHSVGREDFYMFGEVLEFEQQVLAPYVRDTDIGGILDFPFAGSVIDFTRGGAPSELGEFFGEDDRYLTPASSAAGLQTFVSNHDIGRIGQQLAGTDHAADRTRLAQDILMLSRGNPIVYYGDEQGFTGGGTDDAGNPLAADVAGRQDMFGTQVSGYRSQLLVDGTLMGDGAHVDTDVPLYERISELADLRSEYPALATGAQVELPVTQDESGIAFARIDRDEEREYVVLFNNSTTSQTLEVDAFTQRSRFRYLLGDGRAPRSDADGVLQVSVPALGTVVLRADRPLRAPARPEAVTLDAVAADEQYVQVSAQVDQDHWYETSFSWREGCTGEWQPLGTHDRNHPRVFHDVRALAAGTTVEYAAVTTDVRGRHSEARTELVIPGGDASATGSCR</sequence>
<dbReference type="SUPFAM" id="SSF51445">
    <property type="entry name" value="(Trans)glycosidases"/>
    <property type="match status" value="1"/>
</dbReference>
<dbReference type="SUPFAM" id="SSF51011">
    <property type="entry name" value="Glycosyl hydrolase domain"/>
    <property type="match status" value="1"/>
</dbReference>
<proteinExistence type="predicted"/>
<feature type="region of interest" description="Disordered" evidence="1">
    <location>
        <begin position="32"/>
        <end position="51"/>
    </location>
</feature>
<evidence type="ECO:0000259" key="3">
    <source>
        <dbReference type="SMART" id="SM00642"/>
    </source>
</evidence>
<dbReference type="PANTHER" id="PTHR10357">
    <property type="entry name" value="ALPHA-AMYLASE FAMILY MEMBER"/>
    <property type="match status" value="1"/>
</dbReference>
<dbReference type="HOGENOM" id="CLU_006462_7_0_11"/>